<evidence type="ECO:0000256" key="1">
    <source>
        <dbReference type="SAM" id="MobiDB-lite"/>
    </source>
</evidence>
<gene>
    <name evidence="2" type="ORF">C8A03DRAFT_42371</name>
</gene>
<accession>A0AAN7CE37</accession>
<feature type="compositionally biased region" description="Low complexity" evidence="1">
    <location>
        <begin position="1"/>
        <end position="13"/>
    </location>
</feature>
<proteinExistence type="predicted"/>
<organism evidence="2 3">
    <name type="scientific">Achaetomium macrosporum</name>
    <dbReference type="NCBI Taxonomy" id="79813"/>
    <lineage>
        <taxon>Eukaryota</taxon>
        <taxon>Fungi</taxon>
        <taxon>Dikarya</taxon>
        <taxon>Ascomycota</taxon>
        <taxon>Pezizomycotina</taxon>
        <taxon>Sordariomycetes</taxon>
        <taxon>Sordariomycetidae</taxon>
        <taxon>Sordariales</taxon>
        <taxon>Chaetomiaceae</taxon>
        <taxon>Achaetomium</taxon>
    </lineage>
</organism>
<reference evidence="2" key="2">
    <citation type="submission" date="2023-05" db="EMBL/GenBank/DDBJ databases">
        <authorList>
            <consortium name="Lawrence Berkeley National Laboratory"/>
            <person name="Steindorff A."/>
            <person name="Hensen N."/>
            <person name="Bonometti L."/>
            <person name="Westerberg I."/>
            <person name="Brannstrom I.O."/>
            <person name="Guillou S."/>
            <person name="Cros-Aarteil S."/>
            <person name="Calhoun S."/>
            <person name="Haridas S."/>
            <person name="Kuo A."/>
            <person name="Mondo S."/>
            <person name="Pangilinan J."/>
            <person name="Riley R."/>
            <person name="Labutti K."/>
            <person name="Andreopoulos B."/>
            <person name="Lipzen A."/>
            <person name="Chen C."/>
            <person name="Yanf M."/>
            <person name="Daum C."/>
            <person name="Ng V."/>
            <person name="Clum A."/>
            <person name="Ohm R."/>
            <person name="Martin F."/>
            <person name="Silar P."/>
            <person name="Natvig D."/>
            <person name="Lalanne C."/>
            <person name="Gautier V."/>
            <person name="Ament-Velasquez S.L."/>
            <person name="Kruys A."/>
            <person name="Hutchinson M.I."/>
            <person name="Powell A.J."/>
            <person name="Barry K."/>
            <person name="Miller A.N."/>
            <person name="Grigoriev I.V."/>
            <person name="Debuchy R."/>
            <person name="Gladieux P."/>
            <person name="Thoren M.H."/>
            <person name="Johannesson H."/>
        </authorList>
    </citation>
    <scope>NUCLEOTIDE SEQUENCE</scope>
    <source>
        <strain evidence="2">CBS 532.94</strain>
    </source>
</reference>
<reference evidence="2" key="1">
    <citation type="journal article" date="2023" name="Mol. Phylogenet. Evol.">
        <title>Genome-scale phylogeny and comparative genomics of the fungal order Sordariales.</title>
        <authorList>
            <person name="Hensen N."/>
            <person name="Bonometti L."/>
            <person name="Westerberg I."/>
            <person name="Brannstrom I.O."/>
            <person name="Guillou S."/>
            <person name="Cros-Aarteil S."/>
            <person name="Calhoun S."/>
            <person name="Haridas S."/>
            <person name="Kuo A."/>
            <person name="Mondo S."/>
            <person name="Pangilinan J."/>
            <person name="Riley R."/>
            <person name="LaButti K."/>
            <person name="Andreopoulos B."/>
            <person name="Lipzen A."/>
            <person name="Chen C."/>
            <person name="Yan M."/>
            <person name="Daum C."/>
            <person name="Ng V."/>
            <person name="Clum A."/>
            <person name="Steindorff A."/>
            <person name="Ohm R.A."/>
            <person name="Martin F."/>
            <person name="Silar P."/>
            <person name="Natvig D.O."/>
            <person name="Lalanne C."/>
            <person name="Gautier V."/>
            <person name="Ament-Velasquez S.L."/>
            <person name="Kruys A."/>
            <person name="Hutchinson M.I."/>
            <person name="Powell A.J."/>
            <person name="Barry K."/>
            <person name="Miller A.N."/>
            <person name="Grigoriev I.V."/>
            <person name="Debuchy R."/>
            <person name="Gladieux P."/>
            <person name="Hiltunen Thoren M."/>
            <person name="Johannesson H."/>
        </authorList>
    </citation>
    <scope>NUCLEOTIDE SEQUENCE</scope>
    <source>
        <strain evidence="2">CBS 532.94</strain>
    </source>
</reference>
<dbReference type="AlphaFoldDB" id="A0AAN7CE37"/>
<dbReference type="EMBL" id="MU860048">
    <property type="protein sequence ID" value="KAK4240085.1"/>
    <property type="molecule type" value="Genomic_DNA"/>
</dbReference>
<protein>
    <submittedName>
        <fullName evidence="2">Uncharacterized protein</fullName>
    </submittedName>
</protein>
<dbReference type="Proteomes" id="UP001303760">
    <property type="component" value="Unassembled WGS sequence"/>
</dbReference>
<sequence length="246" mass="27522">MGSSGSGSRSVRSPHPAQDNPDSINNNRFIPLTADAKPLYWALSGPLSTSVWVMPEPFYDPDAPLEPYILGVSGADTSELHSVSQAPLTGSKISSAAVSVDVVNHWEDELFVMHNEHWDDCRWEEDWEPDEDVVRYGTLPGQRPECDDFPGREHLLRCCETDQPLNKNATLVVEAKGEFLTVHDFVPAVRPWLLALREDILAASGSLLDDNLLPPDTKLMAFEEKTWKVTRKRHPLASRLTSMSYK</sequence>
<keyword evidence="3" id="KW-1185">Reference proteome</keyword>
<feature type="region of interest" description="Disordered" evidence="1">
    <location>
        <begin position="1"/>
        <end position="28"/>
    </location>
</feature>
<evidence type="ECO:0000313" key="3">
    <source>
        <dbReference type="Proteomes" id="UP001303760"/>
    </source>
</evidence>
<name>A0AAN7CE37_9PEZI</name>
<comment type="caution">
    <text evidence="2">The sequence shown here is derived from an EMBL/GenBank/DDBJ whole genome shotgun (WGS) entry which is preliminary data.</text>
</comment>
<evidence type="ECO:0000313" key="2">
    <source>
        <dbReference type="EMBL" id="KAK4240085.1"/>
    </source>
</evidence>